<keyword evidence="2" id="KW-1003">Cell membrane</keyword>
<evidence type="ECO:0000256" key="2">
    <source>
        <dbReference type="ARBA" id="ARBA00022475"/>
    </source>
</evidence>
<feature type="transmembrane region" description="Helical" evidence="6">
    <location>
        <begin position="325"/>
        <end position="343"/>
    </location>
</feature>
<name>A0A6I2L5G2_9BURK</name>
<keyword evidence="5 6" id="KW-0472">Membrane</keyword>
<proteinExistence type="predicted"/>
<feature type="transmembrane region" description="Helical" evidence="6">
    <location>
        <begin position="88"/>
        <end position="111"/>
    </location>
</feature>
<dbReference type="InterPro" id="IPR050833">
    <property type="entry name" value="Poly_Biosynth_Transport"/>
</dbReference>
<accession>A0A6I2L5G2</accession>
<feature type="transmembrane region" description="Helical" evidence="6">
    <location>
        <begin position="259"/>
        <end position="280"/>
    </location>
</feature>
<dbReference type="PANTHER" id="PTHR30250:SF11">
    <property type="entry name" value="O-ANTIGEN TRANSPORTER-RELATED"/>
    <property type="match status" value="1"/>
</dbReference>
<evidence type="ECO:0000256" key="4">
    <source>
        <dbReference type="ARBA" id="ARBA00022989"/>
    </source>
</evidence>
<feature type="transmembrane region" description="Helical" evidence="6">
    <location>
        <begin position="471"/>
        <end position="491"/>
    </location>
</feature>
<dbReference type="RefSeq" id="WP_154381027.1">
    <property type="nucleotide sequence ID" value="NZ_WKJK01000014.1"/>
</dbReference>
<gene>
    <name evidence="7" type="ORF">GJ699_23830</name>
</gene>
<feature type="transmembrane region" description="Helical" evidence="6">
    <location>
        <begin position="14"/>
        <end position="39"/>
    </location>
</feature>
<dbReference type="Proteomes" id="UP000433309">
    <property type="component" value="Unassembled WGS sequence"/>
</dbReference>
<feature type="transmembrane region" description="Helical" evidence="6">
    <location>
        <begin position="186"/>
        <end position="205"/>
    </location>
</feature>
<feature type="transmembrane region" description="Helical" evidence="6">
    <location>
        <begin position="394"/>
        <end position="427"/>
    </location>
</feature>
<evidence type="ECO:0000313" key="7">
    <source>
        <dbReference type="EMBL" id="MRW93033.1"/>
    </source>
</evidence>
<evidence type="ECO:0008006" key="9">
    <source>
        <dbReference type="Google" id="ProtNLM"/>
    </source>
</evidence>
<feature type="transmembrane region" description="Helical" evidence="6">
    <location>
        <begin position="117"/>
        <end position="136"/>
    </location>
</feature>
<reference evidence="7 8" key="1">
    <citation type="submission" date="2019-11" db="EMBL/GenBank/DDBJ databases">
        <title>Novel species isolated from a subtropical stream in China.</title>
        <authorList>
            <person name="Lu H."/>
        </authorList>
    </citation>
    <scope>NUCLEOTIDE SEQUENCE [LARGE SCALE GENOMIC DNA]</scope>
    <source>
        <strain evidence="7 8">FT80W</strain>
    </source>
</reference>
<comment type="caution">
    <text evidence="7">The sequence shown here is derived from an EMBL/GenBank/DDBJ whole genome shotgun (WGS) entry which is preliminary data.</text>
</comment>
<evidence type="ECO:0000256" key="5">
    <source>
        <dbReference type="ARBA" id="ARBA00023136"/>
    </source>
</evidence>
<keyword evidence="3 6" id="KW-0812">Transmembrane</keyword>
<feature type="transmembrane region" description="Helical" evidence="6">
    <location>
        <begin position="355"/>
        <end position="374"/>
    </location>
</feature>
<comment type="subcellular location">
    <subcellularLocation>
        <location evidence="1">Cell membrane</location>
        <topology evidence="1">Multi-pass membrane protein</topology>
    </subcellularLocation>
</comment>
<evidence type="ECO:0000256" key="3">
    <source>
        <dbReference type="ARBA" id="ARBA00022692"/>
    </source>
</evidence>
<protein>
    <recommendedName>
        <fullName evidence="9">Oligosaccharide flippase family protein</fullName>
    </recommendedName>
</protein>
<dbReference type="GO" id="GO:0005886">
    <property type="term" value="C:plasma membrane"/>
    <property type="evidence" value="ECO:0007669"/>
    <property type="project" value="UniProtKB-SubCell"/>
</dbReference>
<dbReference type="AlphaFoldDB" id="A0A6I2L5G2"/>
<keyword evidence="4 6" id="KW-1133">Transmembrane helix</keyword>
<evidence type="ECO:0000256" key="6">
    <source>
        <dbReference type="SAM" id="Phobius"/>
    </source>
</evidence>
<evidence type="ECO:0000313" key="8">
    <source>
        <dbReference type="Proteomes" id="UP000433309"/>
    </source>
</evidence>
<dbReference type="PANTHER" id="PTHR30250">
    <property type="entry name" value="PST FAMILY PREDICTED COLANIC ACID TRANSPORTER"/>
    <property type="match status" value="1"/>
</dbReference>
<sequence length="509" mass="55476">MSTRFGAGRVKRSLLHFFAGKVASAVGGLTAVLMVVHGLTVREFAAYSVLVGLVEMFTAVSGLGLQHVVLRYVPELYARYQQHALRQLVGLACALRSVLLFVLLSLAWWLAPVLAGWIGLGDLVDAFRVFLLVVGFRSLNQFLSMILESMLHQGISQLAFSLVALGRCWGMMWLTGFSSMNLLNVIWVECVCEIVATIIMLVGIVRSVRHGVADGHEGDQADDDPHWLRHQRPVLVKFAGWAYLQHLATLPFGGTTNRLVGGAMFGSMTMASFGFALSIYDYAKRYLPTQLLIGLIRPVVVARYATTGSFTRAAELCEQAMQFNLVLLAAMLAALAVSGDELLGMISNGKYMESSVIMLATLLVVLVLETQRVVLDVLTQMVNHYEILVSTNLFLSSSVVGGIVGYAWLGALAFPLANLAALVIAIWRTDRTLAGMGFVYKHDWTGAGWSLMSLLISTAAGRLARYAGLDWVSALIVAMLVFALFFVKLQLKPTLGFARDMIGSKQSKG</sequence>
<organism evidence="7 8">
    <name type="scientific">Duganella guangzhouensis</name>
    <dbReference type="NCBI Taxonomy" id="2666084"/>
    <lineage>
        <taxon>Bacteria</taxon>
        <taxon>Pseudomonadati</taxon>
        <taxon>Pseudomonadota</taxon>
        <taxon>Betaproteobacteria</taxon>
        <taxon>Burkholderiales</taxon>
        <taxon>Oxalobacteraceae</taxon>
        <taxon>Telluria group</taxon>
        <taxon>Duganella</taxon>
    </lineage>
</organism>
<keyword evidence="8" id="KW-1185">Reference proteome</keyword>
<feature type="transmembrane region" description="Helical" evidence="6">
    <location>
        <begin position="45"/>
        <end position="68"/>
    </location>
</feature>
<dbReference type="EMBL" id="WKJK01000014">
    <property type="protein sequence ID" value="MRW93033.1"/>
    <property type="molecule type" value="Genomic_DNA"/>
</dbReference>
<evidence type="ECO:0000256" key="1">
    <source>
        <dbReference type="ARBA" id="ARBA00004651"/>
    </source>
</evidence>